<proteinExistence type="predicted"/>
<feature type="signal peptide" evidence="1">
    <location>
        <begin position="1"/>
        <end position="28"/>
    </location>
</feature>
<keyword evidence="1" id="KW-0732">Signal</keyword>
<protein>
    <recommendedName>
        <fullName evidence="4">Secreted protein</fullName>
    </recommendedName>
</protein>
<comment type="caution">
    <text evidence="2">The sequence shown here is derived from an EMBL/GenBank/DDBJ whole genome shotgun (WGS) entry which is preliminary data.</text>
</comment>
<evidence type="ECO:0008006" key="4">
    <source>
        <dbReference type="Google" id="ProtNLM"/>
    </source>
</evidence>
<keyword evidence="3" id="KW-1185">Reference proteome</keyword>
<evidence type="ECO:0000313" key="2">
    <source>
        <dbReference type="EMBL" id="MFG3013731.1"/>
    </source>
</evidence>
<accession>A0ABW7BDF1</accession>
<name>A0ABW7BDF1_9ACTN</name>
<dbReference type="EMBL" id="JBICYV010000012">
    <property type="protein sequence ID" value="MFG3013731.1"/>
    <property type="molecule type" value="Genomic_DNA"/>
</dbReference>
<dbReference type="Proteomes" id="UP001604267">
    <property type="component" value="Unassembled WGS sequence"/>
</dbReference>
<sequence length="191" mass="19698">MTRAKKLLYCIGVAVAVAGGAATSPAAAEGRVPGVTPLDEAMPVTTPLDEGHTPLSPPAVSPAREASGQVSSAHATAEIDDGVPTDGEVGAAALPCITSTGVTSCFDKAGDKVLVKDTLADGRSAVGLWETNYGRTGGCRNGLGAGVWAECNYDMREEGYIQLQNARYDGDTGAWTYPNPRVYSVWLPIGN</sequence>
<organism evidence="2 3">
    <name type="scientific">Streptomyces cinerochromogenes</name>
    <dbReference type="NCBI Taxonomy" id="66422"/>
    <lineage>
        <taxon>Bacteria</taxon>
        <taxon>Bacillati</taxon>
        <taxon>Actinomycetota</taxon>
        <taxon>Actinomycetes</taxon>
        <taxon>Kitasatosporales</taxon>
        <taxon>Streptomycetaceae</taxon>
        <taxon>Streptomyces</taxon>
    </lineage>
</organism>
<feature type="chain" id="PRO_5045734117" description="Secreted protein" evidence="1">
    <location>
        <begin position="29"/>
        <end position="191"/>
    </location>
</feature>
<dbReference type="RefSeq" id="WP_392819703.1">
    <property type="nucleotide sequence ID" value="NZ_JBICYV010000012.1"/>
</dbReference>
<reference evidence="2 3" key="1">
    <citation type="submission" date="2024-10" db="EMBL/GenBank/DDBJ databases">
        <title>The Natural Products Discovery Center: Release of the First 8490 Sequenced Strains for Exploring Actinobacteria Biosynthetic Diversity.</title>
        <authorList>
            <person name="Kalkreuter E."/>
            <person name="Kautsar S.A."/>
            <person name="Yang D."/>
            <person name="Bader C.D."/>
            <person name="Teijaro C.N."/>
            <person name="Fluegel L."/>
            <person name="Davis C.M."/>
            <person name="Simpson J.R."/>
            <person name="Lauterbach L."/>
            <person name="Steele A.D."/>
            <person name="Gui C."/>
            <person name="Meng S."/>
            <person name="Li G."/>
            <person name="Viehrig K."/>
            <person name="Ye F."/>
            <person name="Su P."/>
            <person name="Kiefer A.F."/>
            <person name="Nichols A."/>
            <person name="Cepeda A.J."/>
            <person name="Yan W."/>
            <person name="Fan B."/>
            <person name="Jiang Y."/>
            <person name="Adhikari A."/>
            <person name="Zheng C.-J."/>
            <person name="Schuster L."/>
            <person name="Cowan T.M."/>
            <person name="Smanski M.J."/>
            <person name="Chevrette M.G."/>
            <person name="De Carvalho L.P.S."/>
            <person name="Shen B."/>
        </authorList>
    </citation>
    <scope>NUCLEOTIDE SEQUENCE [LARGE SCALE GENOMIC DNA]</scope>
    <source>
        <strain evidence="2 3">NPDC048320</strain>
    </source>
</reference>
<evidence type="ECO:0000256" key="1">
    <source>
        <dbReference type="SAM" id="SignalP"/>
    </source>
</evidence>
<evidence type="ECO:0000313" key="3">
    <source>
        <dbReference type="Proteomes" id="UP001604267"/>
    </source>
</evidence>
<gene>
    <name evidence="2" type="ORF">ACGFZB_25470</name>
</gene>